<evidence type="ECO:0000256" key="1">
    <source>
        <dbReference type="ARBA" id="ARBA00010618"/>
    </source>
</evidence>
<dbReference type="SMART" id="SM00739">
    <property type="entry name" value="KOW"/>
    <property type="match status" value="1"/>
</dbReference>
<comment type="function">
    <text evidence="5">One of the proteins that surrounds the polypeptide exit tunnel on the outside of the subunit.</text>
</comment>
<name>A0A0G1PML1_9BACT</name>
<dbReference type="GO" id="GO:0005840">
    <property type="term" value="C:ribosome"/>
    <property type="evidence" value="ECO:0007669"/>
    <property type="project" value="UniProtKB-KW"/>
</dbReference>
<accession>A0A0G1PML1</accession>
<dbReference type="HAMAP" id="MF_01326_B">
    <property type="entry name" value="Ribosomal_uL24_B"/>
    <property type="match status" value="1"/>
</dbReference>
<dbReference type="EMBL" id="LCMJ01000043">
    <property type="protein sequence ID" value="KKU34044.1"/>
    <property type="molecule type" value="Genomic_DNA"/>
</dbReference>
<sequence length="108" mass="11810">MKLKKGDTVLIIKGKDRTKKGKILKVFTAESKIIVEGINLRKKHAKARRAGQKGQIIEISAPISAANVKLLCPKCALPARIGFKVAVNDEGQKVGKFRICKKCKAEIS</sequence>
<dbReference type="SUPFAM" id="SSF50104">
    <property type="entry name" value="Translation proteins SH3-like domain"/>
    <property type="match status" value="1"/>
</dbReference>
<gene>
    <name evidence="5" type="primary">rplX</name>
    <name evidence="7" type="ORF">UX48_C0043G0010</name>
</gene>
<evidence type="ECO:0000256" key="3">
    <source>
        <dbReference type="ARBA" id="ARBA00023274"/>
    </source>
</evidence>
<proteinExistence type="inferred from homology"/>
<dbReference type="NCBIfam" id="TIGR01079">
    <property type="entry name" value="rplX_bact"/>
    <property type="match status" value="1"/>
</dbReference>
<dbReference type="GO" id="GO:1990904">
    <property type="term" value="C:ribonucleoprotein complex"/>
    <property type="evidence" value="ECO:0007669"/>
    <property type="project" value="UniProtKB-KW"/>
</dbReference>
<protein>
    <recommendedName>
        <fullName evidence="4 5">Large ribosomal subunit protein uL24</fullName>
    </recommendedName>
</protein>
<evidence type="ECO:0000313" key="7">
    <source>
        <dbReference type="EMBL" id="KKU34044.1"/>
    </source>
</evidence>
<dbReference type="CDD" id="cd06089">
    <property type="entry name" value="KOW_RPL26"/>
    <property type="match status" value="1"/>
</dbReference>
<evidence type="ECO:0000256" key="2">
    <source>
        <dbReference type="ARBA" id="ARBA00022980"/>
    </source>
</evidence>
<evidence type="ECO:0000313" key="8">
    <source>
        <dbReference type="Proteomes" id="UP000034067"/>
    </source>
</evidence>
<organism evidence="7 8">
    <name type="scientific">Candidatus Azambacteria bacterium GW2011_GWB1_46_27</name>
    <dbReference type="NCBI Taxonomy" id="1618617"/>
    <lineage>
        <taxon>Bacteria</taxon>
        <taxon>Candidatus Azamiibacteriota</taxon>
    </lineage>
</organism>
<comment type="caution">
    <text evidence="7">The sequence shown here is derived from an EMBL/GenBank/DDBJ whole genome shotgun (WGS) entry which is preliminary data.</text>
</comment>
<comment type="similarity">
    <text evidence="1 5">Belongs to the universal ribosomal protein uL24 family.</text>
</comment>
<dbReference type="GO" id="GO:0003735">
    <property type="term" value="F:structural constituent of ribosome"/>
    <property type="evidence" value="ECO:0007669"/>
    <property type="project" value="InterPro"/>
</dbReference>
<dbReference type="AlphaFoldDB" id="A0A0G1PML1"/>
<dbReference type="Pfam" id="PF00467">
    <property type="entry name" value="KOW"/>
    <property type="match status" value="1"/>
</dbReference>
<dbReference type="Proteomes" id="UP000034067">
    <property type="component" value="Unassembled WGS sequence"/>
</dbReference>
<keyword evidence="5" id="KW-0694">RNA-binding</keyword>
<evidence type="ECO:0000259" key="6">
    <source>
        <dbReference type="SMART" id="SM00739"/>
    </source>
</evidence>
<comment type="function">
    <text evidence="5">One of two assembly initiator proteins, it binds directly to the 5'-end of the 23S rRNA, where it nucleates assembly of the 50S subunit.</text>
</comment>
<keyword evidence="2 5" id="KW-0689">Ribosomal protein</keyword>
<dbReference type="Pfam" id="PF17136">
    <property type="entry name" value="ribosomal_L24"/>
    <property type="match status" value="1"/>
</dbReference>
<dbReference type="InterPro" id="IPR003256">
    <property type="entry name" value="Ribosomal_uL24"/>
</dbReference>
<dbReference type="GO" id="GO:0006412">
    <property type="term" value="P:translation"/>
    <property type="evidence" value="ECO:0007669"/>
    <property type="project" value="UniProtKB-UniRule"/>
</dbReference>
<evidence type="ECO:0000256" key="4">
    <source>
        <dbReference type="ARBA" id="ARBA00035206"/>
    </source>
</evidence>
<dbReference type="InterPro" id="IPR041988">
    <property type="entry name" value="Ribosomal_uL24_KOW"/>
</dbReference>
<dbReference type="Gene3D" id="2.30.30.30">
    <property type="match status" value="1"/>
</dbReference>
<keyword evidence="3 5" id="KW-0687">Ribonucleoprotein</keyword>
<evidence type="ECO:0000256" key="5">
    <source>
        <dbReference type="HAMAP-Rule" id="MF_01326"/>
    </source>
</evidence>
<comment type="subunit">
    <text evidence="5">Part of the 50S ribosomal subunit.</text>
</comment>
<dbReference type="InterPro" id="IPR005824">
    <property type="entry name" value="KOW"/>
</dbReference>
<dbReference type="InterPro" id="IPR057264">
    <property type="entry name" value="Ribosomal_uL24_C"/>
</dbReference>
<dbReference type="InterPro" id="IPR014722">
    <property type="entry name" value="Rib_uL2_dom2"/>
</dbReference>
<feature type="domain" description="KOW" evidence="6">
    <location>
        <begin position="2"/>
        <end position="29"/>
    </location>
</feature>
<dbReference type="InterPro" id="IPR008991">
    <property type="entry name" value="Translation_prot_SH3-like_sf"/>
</dbReference>
<dbReference type="PANTHER" id="PTHR12903">
    <property type="entry name" value="MITOCHONDRIAL RIBOSOMAL PROTEIN L24"/>
    <property type="match status" value="1"/>
</dbReference>
<keyword evidence="5" id="KW-0699">rRNA-binding</keyword>
<reference evidence="7 8" key="1">
    <citation type="journal article" date="2015" name="Nature">
        <title>rRNA introns, odd ribosomes, and small enigmatic genomes across a large radiation of phyla.</title>
        <authorList>
            <person name="Brown C.T."/>
            <person name="Hug L.A."/>
            <person name="Thomas B.C."/>
            <person name="Sharon I."/>
            <person name="Castelle C.J."/>
            <person name="Singh A."/>
            <person name="Wilkins M.J."/>
            <person name="Williams K.H."/>
            <person name="Banfield J.F."/>
        </authorList>
    </citation>
    <scope>NUCLEOTIDE SEQUENCE [LARGE SCALE GENOMIC DNA]</scope>
</reference>
<dbReference type="GO" id="GO:0019843">
    <property type="term" value="F:rRNA binding"/>
    <property type="evidence" value="ECO:0007669"/>
    <property type="project" value="UniProtKB-UniRule"/>
</dbReference>